<keyword evidence="4" id="KW-0067">ATP-binding</keyword>
<accession>A0A3N4K2N6</accession>
<dbReference type="Gene3D" id="1.10.8.60">
    <property type="match status" value="1"/>
</dbReference>
<comment type="subcellular location">
    <subcellularLocation>
        <location evidence="1 4">Nucleus</location>
    </subcellularLocation>
</comment>
<dbReference type="AlphaFoldDB" id="A0A3N4K2N6"/>
<dbReference type="Proteomes" id="UP000276215">
    <property type="component" value="Unassembled WGS sequence"/>
</dbReference>
<reference evidence="6 7" key="1">
    <citation type="journal article" date="2018" name="Nat. Ecol. Evol.">
        <title>Pezizomycetes genomes reveal the molecular basis of ectomycorrhizal truffle lifestyle.</title>
        <authorList>
            <person name="Murat C."/>
            <person name="Payen T."/>
            <person name="Noel B."/>
            <person name="Kuo A."/>
            <person name="Morin E."/>
            <person name="Chen J."/>
            <person name="Kohler A."/>
            <person name="Krizsan K."/>
            <person name="Balestrini R."/>
            <person name="Da Silva C."/>
            <person name="Montanini B."/>
            <person name="Hainaut M."/>
            <person name="Levati E."/>
            <person name="Barry K.W."/>
            <person name="Belfiori B."/>
            <person name="Cichocki N."/>
            <person name="Clum A."/>
            <person name="Dockter R.B."/>
            <person name="Fauchery L."/>
            <person name="Guy J."/>
            <person name="Iotti M."/>
            <person name="Le Tacon F."/>
            <person name="Lindquist E.A."/>
            <person name="Lipzen A."/>
            <person name="Malagnac F."/>
            <person name="Mello A."/>
            <person name="Molinier V."/>
            <person name="Miyauchi S."/>
            <person name="Poulain J."/>
            <person name="Riccioni C."/>
            <person name="Rubini A."/>
            <person name="Sitrit Y."/>
            <person name="Splivallo R."/>
            <person name="Traeger S."/>
            <person name="Wang M."/>
            <person name="Zifcakova L."/>
            <person name="Wipf D."/>
            <person name="Zambonelli A."/>
            <person name="Paolocci F."/>
            <person name="Nowrousian M."/>
            <person name="Ottonello S."/>
            <person name="Baldrian P."/>
            <person name="Spatafora J.W."/>
            <person name="Henrissat B."/>
            <person name="Nagy L.G."/>
            <person name="Aury J.M."/>
            <person name="Wincker P."/>
            <person name="Grigoriev I.V."/>
            <person name="Bonfante P."/>
            <person name="Martin F.M."/>
        </authorList>
    </citation>
    <scope>NUCLEOTIDE SEQUENCE [LARGE SCALE GENOMIC DNA]</scope>
    <source>
        <strain evidence="6 7">120613-1</strain>
    </source>
</reference>
<comment type="subunit">
    <text evidence="4">ORC is composed of six subunits.</text>
</comment>
<dbReference type="InterPro" id="IPR050311">
    <property type="entry name" value="ORC1/CDC6"/>
</dbReference>
<keyword evidence="7" id="KW-1185">Reference proteome</keyword>
<dbReference type="PANTHER" id="PTHR10763">
    <property type="entry name" value="CELL DIVISION CONTROL PROTEIN 6-RELATED"/>
    <property type="match status" value="1"/>
</dbReference>
<evidence type="ECO:0000313" key="7">
    <source>
        <dbReference type="Proteomes" id="UP000276215"/>
    </source>
</evidence>
<evidence type="ECO:0000256" key="2">
    <source>
        <dbReference type="ARBA" id="ARBA00023125"/>
    </source>
</evidence>
<comment type="function">
    <text evidence="4">Component of the origin recognition complex (ORC) that binds origins of replication. DNA-binding is ATP-dependent, however specific DNA sequences that define origins of replication have not been identified so far. ORC is required to assemble the pre-replication complex necessary to initiate DNA replication.</text>
</comment>
<proteinExistence type="inferred from homology"/>
<protein>
    <recommendedName>
        <fullName evidence="4">Origin recognition complex subunit 1</fullName>
    </recommendedName>
</protein>
<dbReference type="SUPFAM" id="SSF52540">
    <property type="entry name" value="P-loop containing nucleoside triphosphate hydrolases"/>
    <property type="match status" value="1"/>
</dbReference>
<dbReference type="InterPro" id="IPR041083">
    <property type="entry name" value="AAA_lid_10"/>
</dbReference>
<dbReference type="InterPro" id="IPR027417">
    <property type="entry name" value="P-loop_NTPase"/>
</dbReference>
<dbReference type="PANTHER" id="PTHR10763:SF23">
    <property type="entry name" value="ORIGIN RECOGNITION COMPLEX SUBUNIT 1"/>
    <property type="match status" value="1"/>
</dbReference>
<keyword evidence="4" id="KW-0235">DNA replication</keyword>
<name>A0A3N4K2N6_9PEZI</name>
<dbReference type="EMBL" id="ML120357">
    <property type="protein sequence ID" value="RPB04583.1"/>
    <property type="molecule type" value="Genomic_DNA"/>
</dbReference>
<dbReference type="GO" id="GO:0005664">
    <property type="term" value="C:nuclear origin of replication recognition complex"/>
    <property type="evidence" value="ECO:0007669"/>
    <property type="project" value="TreeGrafter"/>
</dbReference>
<dbReference type="GO" id="GO:0003688">
    <property type="term" value="F:DNA replication origin binding"/>
    <property type="evidence" value="ECO:0007669"/>
    <property type="project" value="TreeGrafter"/>
</dbReference>
<dbReference type="STRING" id="1336337.A0A3N4K2N6"/>
<dbReference type="Gene3D" id="3.40.50.300">
    <property type="entry name" value="P-loop containing nucleotide triphosphate hydrolases"/>
    <property type="match status" value="1"/>
</dbReference>
<evidence type="ECO:0000256" key="1">
    <source>
        <dbReference type="ARBA" id="ARBA00004123"/>
    </source>
</evidence>
<evidence type="ECO:0000256" key="3">
    <source>
        <dbReference type="ARBA" id="ARBA00023242"/>
    </source>
</evidence>
<dbReference type="GO" id="GO:0033314">
    <property type="term" value="P:mitotic DNA replication checkpoint signaling"/>
    <property type="evidence" value="ECO:0007669"/>
    <property type="project" value="TreeGrafter"/>
</dbReference>
<dbReference type="GO" id="GO:0006270">
    <property type="term" value="P:DNA replication initiation"/>
    <property type="evidence" value="ECO:0007669"/>
    <property type="project" value="TreeGrafter"/>
</dbReference>
<organism evidence="6 7">
    <name type="scientific">Choiromyces venosus 120613-1</name>
    <dbReference type="NCBI Taxonomy" id="1336337"/>
    <lineage>
        <taxon>Eukaryota</taxon>
        <taxon>Fungi</taxon>
        <taxon>Dikarya</taxon>
        <taxon>Ascomycota</taxon>
        <taxon>Pezizomycotina</taxon>
        <taxon>Pezizomycetes</taxon>
        <taxon>Pezizales</taxon>
        <taxon>Tuberaceae</taxon>
        <taxon>Choiromyces</taxon>
    </lineage>
</organism>
<keyword evidence="3 4" id="KW-0539">Nucleus</keyword>
<dbReference type="OrthoDB" id="1926878at2759"/>
<keyword evidence="2 4" id="KW-0238">DNA-binding</keyword>
<sequence length="264" mass="29000">LSKLTLVEINGRKVTVPDPLLCEAIKGDHVSPSQVLGFLESEFSTPSLRSAPRVVLMDELDQLVTKGQDVMYNLFNWPGGRHSKLIVPAVANTMGLPERTPTIQLSLIIGFTRITFLGYTHFRLMSIILSSLEGASGNIVHPEAVQFASRKVAAVSGDARRALDICRRALEIVNRRILFQQRYRQQPTPIIPFQTKSGAISPSNATGSDLKARGRVTIAVVKQAIQEATSSPLQIFLKSPPSHPRFSVPDSCCVVDVRELTKMC</sequence>
<gene>
    <name evidence="6" type="ORF">L873DRAFT_1666006</name>
</gene>
<dbReference type="GO" id="GO:0005524">
    <property type="term" value="F:ATP binding"/>
    <property type="evidence" value="ECO:0007669"/>
    <property type="project" value="UniProtKB-KW"/>
</dbReference>
<evidence type="ECO:0000259" key="5">
    <source>
        <dbReference type="Pfam" id="PF17872"/>
    </source>
</evidence>
<evidence type="ECO:0000313" key="6">
    <source>
        <dbReference type="EMBL" id="RPB04583.1"/>
    </source>
</evidence>
<feature type="domain" description="AAA lid" evidence="5">
    <location>
        <begin position="141"/>
        <end position="186"/>
    </location>
</feature>
<keyword evidence="4" id="KW-0547">Nucleotide-binding</keyword>
<feature type="non-terminal residue" evidence="6">
    <location>
        <position position="1"/>
    </location>
</feature>
<dbReference type="Pfam" id="PF17872">
    <property type="entry name" value="AAA_lid_10"/>
    <property type="match status" value="1"/>
</dbReference>
<evidence type="ECO:0000256" key="4">
    <source>
        <dbReference type="RuleBase" id="RU365058"/>
    </source>
</evidence>
<comment type="similarity">
    <text evidence="4">Belongs to the ORC1 family.</text>
</comment>